<dbReference type="SMART" id="SM00829">
    <property type="entry name" value="PKS_ER"/>
    <property type="match status" value="1"/>
</dbReference>
<dbReference type="Pfam" id="PF13602">
    <property type="entry name" value="ADH_zinc_N_2"/>
    <property type="match status" value="1"/>
</dbReference>
<evidence type="ECO:0000313" key="5">
    <source>
        <dbReference type="Proteomes" id="UP000004736"/>
    </source>
</evidence>
<dbReference type="STRING" id="592028.GCWU000321_01848"/>
<dbReference type="GO" id="GO:0016651">
    <property type="term" value="F:oxidoreductase activity, acting on NAD(P)H"/>
    <property type="evidence" value="ECO:0007669"/>
    <property type="project" value="TreeGrafter"/>
</dbReference>
<dbReference type="Gene3D" id="3.40.50.720">
    <property type="entry name" value="NAD(P)-binding Rossmann-like Domain"/>
    <property type="match status" value="1"/>
</dbReference>
<evidence type="ECO:0000256" key="2">
    <source>
        <dbReference type="ARBA" id="ARBA00023002"/>
    </source>
</evidence>
<keyword evidence="2" id="KW-0560">Oxidoreductase</keyword>
<dbReference type="SUPFAM" id="SSF51735">
    <property type="entry name" value="NAD(P)-binding Rossmann-fold domains"/>
    <property type="match status" value="1"/>
</dbReference>
<dbReference type="InterPro" id="IPR020843">
    <property type="entry name" value="ER"/>
</dbReference>
<dbReference type="InterPro" id="IPR011032">
    <property type="entry name" value="GroES-like_sf"/>
</dbReference>
<dbReference type="Gene3D" id="3.90.180.10">
    <property type="entry name" value="Medium-chain alcohol dehydrogenases, catalytic domain"/>
    <property type="match status" value="1"/>
</dbReference>
<dbReference type="PANTHER" id="PTHR48106">
    <property type="entry name" value="QUINONE OXIDOREDUCTASE PIG3-RELATED"/>
    <property type="match status" value="1"/>
</dbReference>
<protein>
    <submittedName>
        <fullName evidence="4">GroES-like protein</fullName>
    </submittedName>
</protein>
<dbReference type="InterPro" id="IPR036291">
    <property type="entry name" value="NAD(P)-bd_dom_sf"/>
</dbReference>
<evidence type="ECO:0000313" key="4">
    <source>
        <dbReference type="EMBL" id="EEW97852.1"/>
    </source>
</evidence>
<accession>C9LQL6</accession>
<dbReference type="EMBL" id="ACIM02000001">
    <property type="protein sequence ID" value="EEW97852.1"/>
    <property type="molecule type" value="Genomic_DNA"/>
</dbReference>
<reference evidence="4" key="1">
    <citation type="submission" date="2009-09" db="EMBL/GenBank/DDBJ databases">
        <authorList>
            <person name="Weinstock G."/>
            <person name="Sodergren E."/>
            <person name="Clifton S."/>
            <person name="Fulton L."/>
            <person name="Fulton B."/>
            <person name="Courtney L."/>
            <person name="Fronick C."/>
            <person name="Harrison M."/>
            <person name="Strong C."/>
            <person name="Farmer C."/>
            <person name="Delahaunty K."/>
            <person name="Markovic C."/>
            <person name="Hall O."/>
            <person name="Minx P."/>
            <person name="Tomlinson C."/>
            <person name="Mitreva M."/>
            <person name="Nelson J."/>
            <person name="Hou S."/>
            <person name="Wollam A."/>
            <person name="Pepin K.H."/>
            <person name="Johnson M."/>
            <person name="Bhonagiri V."/>
            <person name="Nash W.E."/>
            <person name="Warren W."/>
            <person name="Chinwalla A."/>
            <person name="Mardis E.R."/>
            <person name="Wilson R.K."/>
        </authorList>
    </citation>
    <scope>NUCLEOTIDE SEQUENCE [LARGE SCALE GENOMIC DNA]</scope>
    <source>
        <strain evidence="4">DSM 15470</strain>
    </source>
</reference>
<evidence type="ECO:0000259" key="3">
    <source>
        <dbReference type="SMART" id="SM00829"/>
    </source>
</evidence>
<proteinExistence type="predicted"/>
<dbReference type="GO" id="GO:0070402">
    <property type="term" value="F:NADPH binding"/>
    <property type="evidence" value="ECO:0007669"/>
    <property type="project" value="TreeGrafter"/>
</dbReference>
<dbReference type="AlphaFoldDB" id="C9LQL6"/>
<evidence type="ECO:0000256" key="1">
    <source>
        <dbReference type="ARBA" id="ARBA00022857"/>
    </source>
</evidence>
<dbReference type="Proteomes" id="UP000004736">
    <property type="component" value="Unassembled WGS sequence"/>
</dbReference>
<comment type="caution">
    <text evidence="4">The sequence shown here is derived from an EMBL/GenBank/DDBJ whole genome shotgun (WGS) entry which is preliminary data.</text>
</comment>
<name>C9LQL6_9FIRM</name>
<keyword evidence="5" id="KW-1185">Reference proteome</keyword>
<dbReference type="PANTHER" id="PTHR48106:SF18">
    <property type="entry name" value="QUINONE OXIDOREDUCTASE PIG3"/>
    <property type="match status" value="1"/>
</dbReference>
<dbReference type="RefSeq" id="WP_007070783.1">
    <property type="nucleotide sequence ID" value="NZ_GG698602.1"/>
</dbReference>
<dbReference type="Pfam" id="PF08240">
    <property type="entry name" value="ADH_N"/>
    <property type="match status" value="1"/>
</dbReference>
<keyword evidence="1" id="KW-0521">NADP</keyword>
<dbReference type="CDD" id="cd08243">
    <property type="entry name" value="quinone_oxidoreductase_like_1"/>
    <property type="match status" value="1"/>
</dbReference>
<feature type="domain" description="Enoyl reductase (ER)" evidence="3">
    <location>
        <begin position="12"/>
        <end position="318"/>
    </location>
</feature>
<dbReference type="InterPro" id="IPR013154">
    <property type="entry name" value="ADH-like_N"/>
</dbReference>
<dbReference type="HOGENOM" id="CLU_026673_3_4_9"/>
<organism evidence="4 5">
    <name type="scientific">Dialister invisus DSM 15470</name>
    <dbReference type="NCBI Taxonomy" id="592028"/>
    <lineage>
        <taxon>Bacteria</taxon>
        <taxon>Bacillati</taxon>
        <taxon>Bacillota</taxon>
        <taxon>Negativicutes</taxon>
        <taxon>Veillonellales</taxon>
        <taxon>Veillonellaceae</taxon>
        <taxon>Dialister</taxon>
    </lineage>
</organism>
<sequence>MYMKAAVIYEAGGPQQLKIRQVPVPSVKEGWSLIKIKGFGLNHSEIFTRKGLSPTVSFPRILGIECTGTIAESTDPFRLPTGTKVISFMGEMGRAFDGSYAEYTLLPNQQIYPVSSNLPWPDLAAIPESCYTAFGALKSLRIQADSSILVRGGTSGVGLAFLKLIKAKFPHIHISGTSRTKEKASLLTSLGYDTGLVDDDGRLSAKGQSFDRILELIGPRTIKDSFRYMSDGGILCSVGQLGNQWYLENFDPITDIPSGAYLSSFYSGNVNAGKIQEMFDYIKQYNIIIHPERVFSLDDIQEAHSYLESRTGFGKVVVIP</sequence>
<dbReference type="eggNOG" id="COG0604">
    <property type="taxonomic scope" value="Bacteria"/>
</dbReference>
<dbReference type="GeneID" id="78278332"/>
<gene>
    <name evidence="4" type="ORF">GCWU000321_01848</name>
</gene>
<dbReference type="SUPFAM" id="SSF50129">
    <property type="entry name" value="GroES-like"/>
    <property type="match status" value="1"/>
</dbReference>